<organism evidence="2 3">
    <name type="scientific">Pleurodeles waltl</name>
    <name type="common">Iberian ribbed newt</name>
    <dbReference type="NCBI Taxonomy" id="8319"/>
    <lineage>
        <taxon>Eukaryota</taxon>
        <taxon>Metazoa</taxon>
        <taxon>Chordata</taxon>
        <taxon>Craniata</taxon>
        <taxon>Vertebrata</taxon>
        <taxon>Euteleostomi</taxon>
        <taxon>Amphibia</taxon>
        <taxon>Batrachia</taxon>
        <taxon>Caudata</taxon>
        <taxon>Salamandroidea</taxon>
        <taxon>Salamandridae</taxon>
        <taxon>Pleurodelinae</taxon>
        <taxon>Pleurodeles</taxon>
    </lineage>
</organism>
<keyword evidence="3" id="KW-1185">Reference proteome</keyword>
<protein>
    <submittedName>
        <fullName evidence="2">Uncharacterized protein</fullName>
    </submittedName>
</protein>
<evidence type="ECO:0000256" key="1">
    <source>
        <dbReference type="SAM" id="MobiDB-lite"/>
    </source>
</evidence>
<evidence type="ECO:0000313" key="2">
    <source>
        <dbReference type="EMBL" id="KAJ1172029.1"/>
    </source>
</evidence>
<accession>A0AAV7T7J7</accession>
<evidence type="ECO:0000313" key="3">
    <source>
        <dbReference type="Proteomes" id="UP001066276"/>
    </source>
</evidence>
<feature type="region of interest" description="Disordered" evidence="1">
    <location>
        <begin position="1"/>
        <end position="25"/>
    </location>
</feature>
<feature type="region of interest" description="Disordered" evidence="1">
    <location>
        <begin position="112"/>
        <end position="136"/>
    </location>
</feature>
<gene>
    <name evidence="2" type="ORF">NDU88_003884</name>
</gene>
<sequence length="136" mass="14523">MPRTGTVCPDSRTASGQPKPLLHTDSGKGIFRVLALLRACIPCGDKLKKKKEEEADSLFSTTGSREECPPVLPGERQPNTTGTHQTRVASDRRSTVRSAGLVGALRAPIAREQRRNALGGASAGECSAWAPPCRQM</sequence>
<dbReference type="AlphaFoldDB" id="A0AAV7T7J7"/>
<comment type="caution">
    <text evidence="2">The sequence shown here is derived from an EMBL/GenBank/DDBJ whole genome shotgun (WGS) entry which is preliminary data.</text>
</comment>
<reference evidence="2" key="1">
    <citation type="journal article" date="2022" name="bioRxiv">
        <title>Sequencing and chromosome-scale assembly of the giantPleurodeles waltlgenome.</title>
        <authorList>
            <person name="Brown T."/>
            <person name="Elewa A."/>
            <person name="Iarovenko S."/>
            <person name="Subramanian E."/>
            <person name="Araus A.J."/>
            <person name="Petzold A."/>
            <person name="Susuki M."/>
            <person name="Suzuki K.-i.T."/>
            <person name="Hayashi T."/>
            <person name="Toyoda A."/>
            <person name="Oliveira C."/>
            <person name="Osipova E."/>
            <person name="Leigh N.D."/>
            <person name="Simon A."/>
            <person name="Yun M.H."/>
        </authorList>
    </citation>
    <scope>NUCLEOTIDE SEQUENCE</scope>
    <source>
        <strain evidence="2">20211129_DDA</strain>
        <tissue evidence="2">Liver</tissue>
    </source>
</reference>
<dbReference type="EMBL" id="JANPWB010000007">
    <property type="protein sequence ID" value="KAJ1172029.1"/>
    <property type="molecule type" value="Genomic_DNA"/>
</dbReference>
<proteinExistence type="predicted"/>
<dbReference type="Proteomes" id="UP001066276">
    <property type="component" value="Chromosome 4_1"/>
</dbReference>
<feature type="region of interest" description="Disordered" evidence="1">
    <location>
        <begin position="50"/>
        <end position="97"/>
    </location>
</feature>
<name>A0AAV7T7J7_PLEWA</name>
<feature type="compositionally biased region" description="Polar residues" evidence="1">
    <location>
        <begin position="77"/>
        <end position="88"/>
    </location>
</feature>